<feature type="region of interest" description="Disordered" evidence="3">
    <location>
        <begin position="1"/>
        <end position="44"/>
    </location>
</feature>
<protein>
    <recommendedName>
        <fullName evidence="4">Zn(2)-C6 fungal-type domain-containing protein</fullName>
    </recommendedName>
</protein>
<feature type="region of interest" description="Disordered" evidence="3">
    <location>
        <begin position="1065"/>
        <end position="1089"/>
    </location>
</feature>
<dbReference type="SUPFAM" id="SSF57701">
    <property type="entry name" value="Zn2/Cys6 DNA-binding domain"/>
    <property type="match status" value="1"/>
</dbReference>
<dbReference type="PRINTS" id="PR01217">
    <property type="entry name" value="PRICHEXTENSN"/>
</dbReference>
<evidence type="ECO:0000313" key="5">
    <source>
        <dbReference type="EMBL" id="GJJ08388.1"/>
    </source>
</evidence>
<dbReference type="Pfam" id="PF11951">
    <property type="entry name" value="Fungal_trans_2"/>
    <property type="match status" value="3"/>
</dbReference>
<feature type="region of interest" description="Disordered" evidence="3">
    <location>
        <begin position="1478"/>
        <end position="1499"/>
    </location>
</feature>
<feature type="compositionally biased region" description="Polar residues" evidence="3">
    <location>
        <begin position="1424"/>
        <end position="1440"/>
    </location>
</feature>
<feature type="compositionally biased region" description="Polar residues" evidence="3">
    <location>
        <begin position="975"/>
        <end position="989"/>
    </location>
</feature>
<feature type="compositionally biased region" description="Polar residues" evidence="3">
    <location>
        <begin position="129"/>
        <end position="140"/>
    </location>
</feature>
<evidence type="ECO:0000256" key="3">
    <source>
        <dbReference type="SAM" id="MobiDB-lite"/>
    </source>
</evidence>
<sequence>MSSLPIPPPPPPHTDPALDPGASSVGGKKKRGGAPKAKGAVRAKSGCYTCRIRRKKCDEQPDKDGNCQTCVRLRLECLGFGAKRPEWMRENNSVQELREKIKQFLASQGMIKGHSGSGVRSTGPDPSVLNLSTEHSQSQLMMPPQTMAHHPHAQPDMRGQRIPTMSTVRDGTGGPPPPPPPDAMHGHHMIHHFPAPLPGGHPFPPPPHGQNVHLIYHPMPPGTAPPSNSRSPPTGPHPHPPPGLAPGAGPPPPHAMMPVHLDPELYMPPGYPHPPPHPHAHPGSHPHPHHQQPHHQQPPPGPSGPPPNQHPQPHHPHPQPPTTAPAHVHAVHQPSSQPPLSHQQQQQQQQPPSTQPPPPTTQSGPAPPPSSSGPASQQQSQQQQQANNTHSMSSIPASPWPSAPSLQPCSFGASYNITNEYFENQVQEENKYHLHHQEEDHQEQYQHHVSSSTNADGTIVSTNHDSTELIIYSYPHTEQSREETYIRHYIENVLKIQYLLADSSVIGRFIYHFGQTSPSARSAMCLLAAVHLQRMRQLGGIGGSIAQQLQQQQQARLVSADDDVEEPDDHVSIANEDLVERLLYITREHLEQNVRDMTEGDAMAGLHVVSGYLFMGGQGPWEYFLGFARYWVGKVLRDKQYRSPLEAYRNCSVSAKFIIRTTMWFDVWSAVTGKTEPKFKDIYRELFDGEHGYHGQEGEVDMLSVMGCTNETVLAMSETAVLGYWKDMEMKRGTLSVPKLVERGRAIEKRYLSREHDATLLDGRGDNLDLRRRLAANVFRSSARVYLHSILSGCMPQVEEIHNGVDETVRFLKMIPTSAGASGSVIRSVVLSIALCGCMTDEAEHREFLSSCLISLAGQEVSVLGNCRQAKLLMERVWELRDGGKQDVDWRDVMSPSTLLLKCDEQRENNSCQTCRRLKIDCLGWGVRRPEWMRDKTQVDAYKARIKNQLSSQGMIRGQRKLPSASPRQYPYSEPSYTNGHTHSNNDSPPSDEAEDYNNYPPSTTTSPAYHTVQMPQATPDLHLFPTPGAPLAPLPHAFATSSPHVIPSELSMIHFQQAYYDSMQPMSSQPVSPTAPQTPSHKTDTLSPQNRDPYILYFFRQIRQIHFLFSGPNIESVLRDLVVREPTGVVATSICALAALHQSLIRATEGLEDPSSEHSQNAISKQFHDRTWWLLQQSRQRLGRYTEQDATAAIHLVTYSLLSGGTTDWEVPLNVTSEWLSETPLNTFQNPRLQWLQQSPSARFTAQMTMWFDIVAAINIGRTPRFIDLYRRIFRTENNSTFRQHNSQQSSSTPPTDFPIQLSLTGCPDGVMYALAETACLSQWKDTQIRSGCLSYRELVRRAEEIENGLKTRCGWAIGRTTGSEVTLGVGMGLGMYFPEQLGQQSHHSSLYSHSQQQTSSQTSLSQQQSLHQQSRHRIQQQNHYQSHPSTPSSQTRQFEMSMRPSLSVLGSGLAPLTMGFGMGHNNSNINNYGVGSSSATTYPTPSPTLHSSMDLSSGMSVTTPISPTSTSEQTILVSSVFYEAAIMYLWSTVSGHFVAIPEIADSTQSLVNSLHKLERPSLDMLPDQCGRGLLFPICLAGCLSDTREHRDFFRNCLAEILGLNYVQGLQLGGIGGPSDVIKMENNNSPQQQGLQLDRNGNDNGIKGRSKIIDLMEEVWRRRDEIPHSEDAGIVEVDWRKVRGEVCGQLLVI</sequence>
<feature type="compositionally biased region" description="Polar residues" evidence="3">
    <location>
        <begin position="1627"/>
        <end position="1636"/>
    </location>
</feature>
<dbReference type="PANTHER" id="PTHR37534">
    <property type="entry name" value="TRANSCRIPTIONAL ACTIVATOR PROTEIN UGA3"/>
    <property type="match status" value="1"/>
</dbReference>
<dbReference type="Pfam" id="PF00172">
    <property type="entry name" value="Zn_clus"/>
    <property type="match status" value="1"/>
</dbReference>
<feature type="region of interest" description="Disordered" evidence="3">
    <location>
        <begin position="952"/>
        <end position="1010"/>
    </location>
</feature>
<feature type="region of interest" description="Disordered" evidence="3">
    <location>
        <begin position="1627"/>
        <end position="1646"/>
    </location>
</feature>
<dbReference type="SMART" id="SM00066">
    <property type="entry name" value="GAL4"/>
    <property type="match status" value="1"/>
</dbReference>
<dbReference type="Gene3D" id="4.10.240.10">
    <property type="entry name" value="Zn(2)-C6 fungal-type DNA-binding domain"/>
    <property type="match status" value="1"/>
</dbReference>
<dbReference type="InterPro" id="IPR036864">
    <property type="entry name" value="Zn2-C6_fun-type_DNA-bd_sf"/>
</dbReference>
<feature type="compositionally biased region" description="Polar residues" evidence="3">
    <location>
        <begin position="1000"/>
        <end position="1010"/>
    </location>
</feature>
<proteinExistence type="predicted"/>
<feature type="compositionally biased region" description="Pro residues" evidence="3">
    <location>
        <begin position="1"/>
        <end position="14"/>
    </location>
</feature>
<comment type="caution">
    <text evidence="5">The sequence shown here is derived from an EMBL/GenBank/DDBJ whole genome shotgun (WGS) entry which is preliminary data.</text>
</comment>
<evidence type="ECO:0000313" key="6">
    <source>
        <dbReference type="Proteomes" id="UP001050691"/>
    </source>
</evidence>
<feature type="compositionally biased region" description="Pro residues" evidence="3">
    <location>
        <begin position="195"/>
        <end position="208"/>
    </location>
</feature>
<dbReference type="EMBL" id="BPWL01000003">
    <property type="protein sequence ID" value="GJJ08388.1"/>
    <property type="molecule type" value="Genomic_DNA"/>
</dbReference>
<dbReference type="PROSITE" id="PS00463">
    <property type="entry name" value="ZN2_CY6_FUNGAL_1"/>
    <property type="match status" value="1"/>
</dbReference>
<dbReference type="InterPro" id="IPR001138">
    <property type="entry name" value="Zn2Cys6_DnaBD"/>
</dbReference>
<evidence type="ECO:0000256" key="1">
    <source>
        <dbReference type="ARBA" id="ARBA00004123"/>
    </source>
</evidence>
<feature type="region of interest" description="Disordered" evidence="3">
    <location>
        <begin position="111"/>
        <end position="405"/>
    </location>
</feature>
<dbReference type="CDD" id="cd00067">
    <property type="entry name" value="GAL4"/>
    <property type="match status" value="1"/>
</dbReference>
<dbReference type="Proteomes" id="UP001050691">
    <property type="component" value="Unassembled WGS sequence"/>
</dbReference>
<feature type="region of interest" description="Disordered" evidence="3">
    <location>
        <begin position="1386"/>
        <end position="1440"/>
    </location>
</feature>
<dbReference type="GO" id="GO:0005634">
    <property type="term" value="C:nucleus"/>
    <property type="evidence" value="ECO:0007669"/>
    <property type="project" value="UniProtKB-SubCell"/>
</dbReference>
<name>A0AAV5A4J4_9AGAM</name>
<feature type="compositionally biased region" description="Pro residues" evidence="3">
    <location>
        <begin position="233"/>
        <end position="255"/>
    </location>
</feature>
<evidence type="ECO:0000259" key="4">
    <source>
        <dbReference type="PROSITE" id="PS50048"/>
    </source>
</evidence>
<feature type="compositionally biased region" description="Low complexity" evidence="3">
    <location>
        <begin position="34"/>
        <end position="44"/>
    </location>
</feature>
<organism evidence="5 6">
    <name type="scientific">Clathrus columnatus</name>
    <dbReference type="NCBI Taxonomy" id="1419009"/>
    <lineage>
        <taxon>Eukaryota</taxon>
        <taxon>Fungi</taxon>
        <taxon>Dikarya</taxon>
        <taxon>Basidiomycota</taxon>
        <taxon>Agaricomycotina</taxon>
        <taxon>Agaricomycetes</taxon>
        <taxon>Phallomycetidae</taxon>
        <taxon>Phallales</taxon>
        <taxon>Clathraceae</taxon>
        <taxon>Clathrus</taxon>
    </lineage>
</organism>
<evidence type="ECO:0000256" key="2">
    <source>
        <dbReference type="ARBA" id="ARBA00023242"/>
    </source>
</evidence>
<dbReference type="GO" id="GO:0000981">
    <property type="term" value="F:DNA-binding transcription factor activity, RNA polymerase II-specific"/>
    <property type="evidence" value="ECO:0007669"/>
    <property type="project" value="InterPro"/>
</dbReference>
<reference evidence="5" key="1">
    <citation type="submission" date="2021-10" db="EMBL/GenBank/DDBJ databases">
        <title>De novo Genome Assembly of Clathrus columnatus (Basidiomycota, Fungi) Using Illumina and Nanopore Sequence Data.</title>
        <authorList>
            <person name="Ogiso-Tanaka E."/>
            <person name="Itagaki H."/>
            <person name="Hosoya T."/>
            <person name="Hosaka K."/>
        </authorList>
    </citation>
    <scope>NUCLEOTIDE SEQUENCE</scope>
    <source>
        <strain evidence="5">MO-923</strain>
    </source>
</reference>
<feature type="compositionally biased region" description="Pro residues" evidence="3">
    <location>
        <begin position="296"/>
        <end position="310"/>
    </location>
</feature>
<dbReference type="GO" id="GO:0008270">
    <property type="term" value="F:zinc ion binding"/>
    <property type="evidence" value="ECO:0007669"/>
    <property type="project" value="InterPro"/>
</dbReference>
<feature type="compositionally biased region" description="Polar residues" evidence="3">
    <location>
        <begin position="1075"/>
        <end position="1089"/>
    </location>
</feature>
<keyword evidence="2" id="KW-0539">Nucleus</keyword>
<feature type="compositionally biased region" description="Pro residues" evidence="3">
    <location>
        <begin position="353"/>
        <end position="371"/>
    </location>
</feature>
<feature type="compositionally biased region" description="Basic residues" evidence="3">
    <location>
        <begin position="276"/>
        <end position="293"/>
    </location>
</feature>
<keyword evidence="6" id="KW-1185">Reference proteome</keyword>
<dbReference type="PANTHER" id="PTHR37534:SF20">
    <property type="entry name" value="PRO1A C6 ZINK-FINGER PROTEIN"/>
    <property type="match status" value="1"/>
</dbReference>
<feature type="compositionally biased region" description="Low complexity" evidence="3">
    <location>
        <begin position="1386"/>
        <end position="1414"/>
    </location>
</feature>
<feature type="compositionally biased region" description="Low complexity" evidence="3">
    <location>
        <begin position="372"/>
        <end position="397"/>
    </location>
</feature>
<dbReference type="InterPro" id="IPR021858">
    <property type="entry name" value="Fun_TF"/>
</dbReference>
<accession>A0AAV5A4J4</accession>
<comment type="subcellular location">
    <subcellularLocation>
        <location evidence="1">Nucleus</location>
    </subcellularLocation>
</comment>
<feature type="compositionally biased region" description="Low complexity" evidence="3">
    <location>
        <begin position="324"/>
        <end position="352"/>
    </location>
</feature>
<gene>
    <name evidence="5" type="ORF">Clacol_002603</name>
</gene>
<dbReference type="PROSITE" id="PS50048">
    <property type="entry name" value="ZN2_CY6_FUNGAL_2"/>
    <property type="match status" value="1"/>
</dbReference>
<feature type="domain" description="Zn(2)-C6 fungal-type" evidence="4">
    <location>
        <begin position="46"/>
        <end position="77"/>
    </location>
</feature>